<comment type="catalytic activity">
    <reaction evidence="6 7">
        <text>[phosphate](n) + ATP = [phosphate](n+1) + ADP</text>
        <dbReference type="Rhea" id="RHEA:19573"/>
        <dbReference type="Rhea" id="RHEA-COMP:9859"/>
        <dbReference type="Rhea" id="RHEA-COMP:14280"/>
        <dbReference type="ChEBI" id="CHEBI:16838"/>
        <dbReference type="ChEBI" id="CHEBI:30616"/>
        <dbReference type="ChEBI" id="CHEBI:456216"/>
        <dbReference type="EC" id="2.7.4.1"/>
    </reaction>
</comment>
<evidence type="ECO:0000256" key="5">
    <source>
        <dbReference type="ARBA" id="ARBA00022840"/>
    </source>
</evidence>
<dbReference type="InterPro" id="IPR041108">
    <property type="entry name" value="PP_kinase_C_1"/>
</dbReference>
<keyword evidence="4 6" id="KW-0418">Kinase</keyword>
<dbReference type="RefSeq" id="WP_103999398.1">
    <property type="nucleotide sequence ID" value="NZ_FNVP01000004.1"/>
</dbReference>
<dbReference type="SUPFAM" id="SSF56024">
    <property type="entry name" value="Phospholipase D/nuclease"/>
    <property type="match status" value="2"/>
</dbReference>
<evidence type="ECO:0000256" key="2">
    <source>
        <dbReference type="ARBA" id="ARBA00022679"/>
    </source>
</evidence>
<sequence length="690" mass="79787">MLEHKYIDREKSWLAFNARVLQEAADDSVPLLDRLRFLGIFSNNLDEFFRVRFAAIRRLSLSGISGEKYLGGISAQELVKDITEIVIQQQSESLRILSTIETKLESKNIFIINENQISIDQEIFLKDFFIQKLSPELVTIILNDLAEFPLLKDTSGYLAIKLIMKLNDEIRYAIIEIPKTLNRFVVLPSDNEKQYVILIDDVIRHNLSSIFNIFDYESISAHMIKITRDAQLDIDSDLSKSMIEKITTSVKDRRIGEPVRFIYDQLIEKDTLQFFLDKMNIVSTDSIIPGGRYHNRRDYMNFPNLGRFDLLYKTNDPLPIPGLSLEGSMLGKISKKDYLLNAPYQSFSYLTKFLREAALDPKVTSIKITLYRLAKNSQIISSLINAAKNGKKVTVQIELQASFDEASNISYAEQMQMEGIELIFGIKGLKVHSKICVIERIEKDKIKRYGFISTGNFNESTAKVYTDVTLFTSHQQILKDITKIFDFFDINYRVHRYKHLIVSPHYTRSRFYKLIDREILHALAGRKTFIKLKMNSLSDFKMIDKLYEASTAGVKIQLEVRGICSLIPGIPGMSENIEAISIVDNYLEHSRIYIFGNAGQTEVFISSADFMTRNLDGRVEVTCPIYDQEIKNELIDNFNLGWKGNVKARYHSYILDNKYKLRNHDPIFRAQWETYKYYQNKVEVLAEKAI</sequence>
<dbReference type="NCBIfam" id="NF003917">
    <property type="entry name" value="PRK05443.1-1"/>
    <property type="match status" value="1"/>
</dbReference>
<feature type="active site" description="Phosphohistidine intermediate" evidence="6">
    <location>
        <position position="432"/>
    </location>
</feature>
<dbReference type="SUPFAM" id="SSF143724">
    <property type="entry name" value="PHP14-like"/>
    <property type="match status" value="1"/>
</dbReference>
<comment type="PTM">
    <text evidence="6 7">An intermediate of this reaction is the autophosphorylated ppk in which a phosphate is covalently linked to a histidine residue through a N-P bond.</text>
</comment>
<keyword evidence="3 6" id="KW-0547">Nucleotide-binding</keyword>
<dbReference type="SUPFAM" id="SSF140356">
    <property type="entry name" value="PPK N-terminal domain-like"/>
    <property type="match status" value="1"/>
</dbReference>
<proteinExistence type="inferred from homology"/>
<dbReference type="GO" id="GO:0005524">
    <property type="term" value="F:ATP binding"/>
    <property type="evidence" value="ECO:0007669"/>
    <property type="project" value="UniProtKB-KW"/>
</dbReference>
<protein>
    <recommendedName>
        <fullName evidence="6 7">Polyphosphate kinase</fullName>
        <ecNumber evidence="6 7">2.7.4.1</ecNumber>
    </recommendedName>
    <alternativeName>
        <fullName evidence="6">ATP-polyphosphate phosphotransferase</fullName>
    </alternativeName>
    <alternativeName>
        <fullName evidence="6">Polyphosphoric acid kinase</fullName>
    </alternativeName>
</protein>
<evidence type="ECO:0000313" key="12">
    <source>
        <dbReference type="EMBL" id="SEF92813.1"/>
    </source>
</evidence>
<keyword evidence="13" id="KW-1185">Reference proteome</keyword>
<dbReference type="GO" id="GO:0006799">
    <property type="term" value="P:polyphosphate biosynthetic process"/>
    <property type="evidence" value="ECO:0007669"/>
    <property type="project" value="UniProtKB-UniRule"/>
</dbReference>
<dbReference type="GO" id="GO:0008976">
    <property type="term" value="F:polyphosphate kinase activity"/>
    <property type="evidence" value="ECO:0007669"/>
    <property type="project" value="UniProtKB-UniRule"/>
</dbReference>
<dbReference type="PIRSF" id="PIRSF015589">
    <property type="entry name" value="PP_kinase"/>
    <property type="match status" value="1"/>
</dbReference>
<dbReference type="NCBIfam" id="TIGR03705">
    <property type="entry name" value="poly_P_kin"/>
    <property type="match status" value="1"/>
</dbReference>
<dbReference type="HAMAP" id="MF_00347">
    <property type="entry name" value="Polyphosphate_kinase"/>
    <property type="match status" value="1"/>
</dbReference>
<evidence type="ECO:0000259" key="9">
    <source>
        <dbReference type="Pfam" id="PF13089"/>
    </source>
</evidence>
<keyword evidence="1 6" id="KW-0597">Phosphoprotein</keyword>
<comment type="similarity">
    <text evidence="6 7">Belongs to the polyphosphate kinase 1 (PPK1) family.</text>
</comment>
<evidence type="ECO:0000259" key="10">
    <source>
        <dbReference type="Pfam" id="PF13090"/>
    </source>
</evidence>
<dbReference type="PANTHER" id="PTHR30218">
    <property type="entry name" value="POLYPHOSPHATE KINASE"/>
    <property type="match status" value="1"/>
</dbReference>
<evidence type="ECO:0000259" key="11">
    <source>
        <dbReference type="Pfam" id="PF17941"/>
    </source>
</evidence>
<feature type="binding site" evidence="6">
    <location>
        <position position="44"/>
    </location>
    <ligand>
        <name>ATP</name>
        <dbReference type="ChEBI" id="CHEBI:30616"/>
    </ligand>
</feature>
<feature type="domain" description="Polyphosphate kinase middle" evidence="8">
    <location>
        <begin position="121"/>
        <end position="302"/>
    </location>
</feature>
<dbReference type="OrthoDB" id="9761456at2"/>
<dbReference type="InterPro" id="IPR024953">
    <property type="entry name" value="PP_kinase_middle"/>
</dbReference>
<comment type="function">
    <text evidence="6 7">Catalyzes the reversible transfer of the terminal phosphate of ATP to form a long-chain polyphosphate (polyP).</text>
</comment>
<dbReference type="Gene3D" id="3.30.870.10">
    <property type="entry name" value="Endonuclease Chain A"/>
    <property type="match status" value="2"/>
</dbReference>
<dbReference type="Gene3D" id="1.20.58.310">
    <property type="entry name" value="Polyphosphate kinase N-terminal domain"/>
    <property type="match status" value="1"/>
</dbReference>
<dbReference type="Pfam" id="PF02503">
    <property type="entry name" value="PP_kinase"/>
    <property type="match status" value="1"/>
</dbReference>
<comment type="caution">
    <text evidence="6">Lacks conserved residue(s) required for the propagation of feature annotation.</text>
</comment>
<accession>A0A1H5W080</accession>
<dbReference type="GO" id="GO:0009358">
    <property type="term" value="C:polyphosphate kinase complex"/>
    <property type="evidence" value="ECO:0007669"/>
    <property type="project" value="InterPro"/>
</dbReference>
<dbReference type="EMBL" id="FNVP01000004">
    <property type="protein sequence ID" value="SEF92813.1"/>
    <property type="molecule type" value="Genomic_DNA"/>
</dbReference>
<feature type="domain" description="Polyphosphate kinase C-terminal" evidence="10">
    <location>
        <begin position="500"/>
        <end position="671"/>
    </location>
</feature>
<evidence type="ECO:0000256" key="3">
    <source>
        <dbReference type="ARBA" id="ARBA00022741"/>
    </source>
</evidence>
<gene>
    <name evidence="6" type="primary">ppk</name>
    <name evidence="12" type="ORF">SAMN04488130_1044</name>
</gene>
<reference evidence="13" key="1">
    <citation type="submission" date="2016-10" db="EMBL/GenBank/DDBJ databases">
        <authorList>
            <person name="Varghese N."/>
            <person name="Submissions S."/>
        </authorList>
    </citation>
    <scope>NUCLEOTIDE SEQUENCE [LARGE SCALE GENOMIC DNA]</scope>
    <source>
        <strain evidence="13">CGMCC 1.9230</strain>
    </source>
</reference>
<dbReference type="InterPro" id="IPR036830">
    <property type="entry name" value="PP_kinase_middle_dom_sf"/>
</dbReference>
<organism evidence="12 13">
    <name type="scientific">Flavobacterium urumqiense</name>
    <dbReference type="NCBI Taxonomy" id="935224"/>
    <lineage>
        <taxon>Bacteria</taxon>
        <taxon>Pseudomonadati</taxon>
        <taxon>Bacteroidota</taxon>
        <taxon>Flavobacteriia</taxon>
        <taxon>Flavobacteriales</taxon>
        <taxon>Flavobacteriaceae</taxon>
        <taxon>Flavobacterium</taxon>
    </lineage>
</organism>
<feature type="binding site" evidence="6">
    <location>
        <position position="561"/>
    </location>
    <ligand>
        <name>ATP</name>
        <dbReference type="ChEBI" id="CHEBI:30616"/>
    </ligand>
</feature>
<dbReference type="CDD" id="cd09167">
    <property type="entry name" value="PLDc_EcPPK1_C2_like"/>
    <property type="match status" value="1"/>
</dbReference>
<dbReference type="InterPro" id="IPR025198">
    <property type="entry name" value="PPK_N_dom"/>
</dbReference>
<evidence type="ECO:0000313" key="13">
    <source>
        <dbReference type="Proteomes" id="UP000236737"/>
    </source>
</evidence>
<feature type="binding site" evidence="6">
    <location>
        <position position="589"/>
    </location>
    <ligand>
        <name>ATP</name>
        <dbReference type="ChEBI" id="CHEBI:30616"/>
    </ligand>
</feature>
<keyword evidence="5 6" id="KW-0067">ATP-binding</keyword>
<dbReference type="InterPro" id="IPR003414">
    <property type="entry name" value="PP_kinase"/>
</dbReference>
<evidence type="ECO:0000256" key="7">
    <source>
        <dbReference type="RuleBase" id="RU003800"/>
    </source>
</evidence>
<dbReference type="Gene3D" id="3.30.1840.10">
    <property type="entry name" value="Polyphosphate kinase middle domain"/>
    <property type="match status" value="1"/>
</dbReference>
<dbReference type="CDD" id="cd09164">
    <property type="entry name" value="PLDc_EcPPK1_C1_like"/>
    <property type="match status" value="1"/>
</dbReference>
<keyword evidence="2 6" id="KW-0808">Transferase</keyword>
<dbReference type="EC" id="2.7.4.1" evidence="6 7"/>
<dbReference type="PANTHER" id="PTHR30218:SF0">
    <property type="entry name" value="POLYPHOSPHATE KINASE"/>
    <property type="match status" value="1"/>
</dbReference>
<evidence type="ECO:0000256" key="6">
    <source>
        <dbReference type="HAMAP-Rule" id="MF_00347"/>
    </source>
</evidence>
<dbReference type="InterPro" id="IPR036832">
    <property type="entry name" value="PPK_N_dom_sf"/>
</dbReference>
<dbReference type="Pfam" id="PF13090">
    <property type="entry name" value="PP_kinase_C"/>
    <property type="match status" value="1"/>
</dbReference>
<evidence type="ECO:0000256" key="1">
    <source>
        <dbReference type="ARBA" id="ARBA00022553"/>
    </source>
</evidence>
<dbReference type="InterPro" id="IPR025200">
    <property type="entry name" value="PPK_C_dom2"/>
</dbReference>
<feature type="domain" description="Polyphosphate kinase N-terminal" evidence="9">
    <location>
        <begin position="6"/>
        <end position="111"/>
    </location>
</feature>
<name>A0A1H5W080_9FLAO</name>
<feature type="domain" description="Polyphosphate kinase C-terminal" evidence="11">
    <location>
        <begin position="329"/>
        <end position="491"/>
    </location>
</feature>
<dbReference type="Pfam" id="PF13089">
    <property type="entry name" value="PP_kinase_N"/>
    <property type="match status" value="1"/>
</dbReference>
<dbReference type="Proteomes" id="UP000236737">
    <property type="component" value="Unassembled WGS sequence"/>
</dbReference>
<evidence type="ECO:0000256" key="4">
    <source>
        <dbReference type="ARBA" id="ARBA00022777"/>
    </source>
</evidence>
<dbReference type="Pfam" id="PF17941">
    <property type="entry name" value="PP_kinase_C_1"/>
    <property type="match status" value="1"/>
</dbReference>
<evidence type="ECO:0000259" key="8">
    <source>
        <dbReference type="Pfam" id="PF02503"/>
    </source>
</evidence>
<dbReference type="AlphaFoldDB" id="A0A1H5W080"/>
<feature type="binding site" evidence="6">
    <location>
        <position position="465"/>
    </location>
    <ligand>
        <name>ATP</name>
        <dbReference type="ChEBI" id="CHEBI:30616"/>
    </ligand>
</feature>